<reference evidence="2 3" key="2">
    <citation type="journal article" date="2013" name="Plant Cell Physiol.">
        <title>Rice Annotation Project Database (RAP-DB): an integrative and interactive database for rice genomics.</title>
        <authorList>
            <person name="Sakai H."/>
            <person name="Lee S.S."/>
            <person name="Tanaka T."/>
            <person name="Numa H."/>
            <person name="Kim J."/>
            <person name="Kawahara Y."/>
            <person name="Wakimoto H."/>
            <person name="Yang C.C."/>
            <person name="Iwamoto M."/>
            <person name="Abe T."/>
            <person name="Yamada Y."/>
            <person name="Muto A."/>
            <person name="Inokuchi H."/>
            <person name="Ikemura T."/>
            <person name="Matsumoto T."/>
            <person name="Sasaki T."/>
            <person name="Itoh T."/>
        </authorList>
    </citation>
    <scope>NUCLEOTIDE SEQUENCE [LARGE SCALE GENOMIC DNA]</scope>
    <source>
        <strain evidence="3">cv. Nipponbare</strain>
    </source>
</reference>
<feature type="compositionally biased region" description="Basic and acidic residues" evidence="1">
    <location>
        <begin position="39"/>
        <end position="54"/>
    </location>
</feature>
<feature type="non-terminal residue" evidence="2">
    <location>
        <position position="1"/>
    </location>
</feature>
<evidence type="ECO:0000313" key="3">
    <source>
        <dbReference type="Proteomes" id="UP000059680"/>
    </source>
</evidence>
<dbReference type="Gramene" id="Os03t0787150-00">
    <property type="protein sequence ID" value="Os03t0787150-00"/>
    <property type="gene ID" value="Os03g0787150"/>
</dbReference>
<reference evidence="2 3" key="3">
    <citation type="journal article" date="2013" name="Rice">
        <title>Improvement of the Oryza sativa Nipponbare reference genome using next generation sequence and optical map data.</title>
        <authorList>
            <person name="Kawahara Y."/>
            <person name="de la Bastide M."/>
            <person name="Hamilton J.P."/>
            <person name="Kanamori H."/>
            <person name="McCombie W.R."/>
            <person name="Ouyang S."/>
            <person name="Schwartz D.C."/>
            <person name="Tanaka T."/>
            <person name="Wu J."/>
            <person name="Zhou S."/>
            <person name="Childs K.L."/>
            <person name="Davidson R.M."/>
            <person name="Lin H."/>
            <person name="Quesada-Ocampo L."/>
            <person name="Vaillancourt B."/>
            <person name="Sakai H."/>
            <person name="Lee S.S."/>
            <person name="Kim J."/>
            <person name="Numa H."/>
            <person name="Itoh T."/>
            <person name="Buell C.R."/>
            <person name="Matsumoto T."/>
        </authorList>
    </citation>
    <scope>NUCLEOTIDE SEQUENCE [LARGE SCALE GENOMIC DNA]</scope>
    <source>
        <strain evidence="3">cv. Nipponbare</strain>
    </source>
</reference>
<name>A0A0P0W4G6_ORYSJ</name>
<feature type="compositionally biased region" description="Basic residues" evidence="1">
    <location>
        <begin position="92"/>
        <end position="111"/>
    </location>
</feature>
<dbReference type="AlphaFoldDB" id="A0A0P0W4G6"/>
<proteinExistence type="predicted"/>
<sequence length="150" mass="16476">GGGVDGEERNLVDLGAEHRELGALGRQRQPSVAGGELHAAGEEVAARREGHAEGEPVPALHRRVRARLVHAVGVAPGCHRRRDDEEDEEHGRRLRARAPRPRRQRRHRHGRRELGASGATRSLTRGALALLLLVTTAHEETRRGEARNKG</sequence>
<dbReference type="Proteomes" id="UP000059680">
    <property type="component" value="Chromosome 3"/>
</dbReference>
<gene>
    <name evidence="2" type="ordered locus">Os03g0787150</name>
    <name evidence="2" type="ORF">OSNPB_030787150</name>
</gene>
<dbReference type="InParanoid" id="A0A0P0W4G6"/>
<accession>A0A0P0W4G6</accession>
<dbReference type="PaxDb" id="39947-A0A0P0W4G6"/>
<dbReference type="EMBL" id="AP014959">
    <property type="protein sequence ID" value="BAS86740.1"/>
    <property type="molecule type" value="Genomic_DNA"/>
</dbReference>
<keyword evidence="3" id="KW-1185">Reference proteome</keyword>
<evidence type="ECO:0000256" key="1">
    <source>
        <dbReference type="SAM" id="MobiDB-lite"/>
    </source>
</evidence>
<organism evidence="2 3">
    <name type="scientific">Oryza sativa subsp. japonica</name>
    <name type="common">Rice</name>
    <dbReference type="NCBI Taxonomy" id="39947"/>
    <lineage>
        <taxon>Eukaryota</taxon>
        <taxon>Viridiplantae</taxon>
        <taxon>Streptophyta</taxon>
        <taxon>Embryophyta</taxon>
        <taxon>Tracheophyta</taxon>
        <taxon>Spermatophyta</taxon>
        <taxon>Magnoliopsida</taxon>
        <taxon>Liliopsida</taxon>
        <taxon>Poales</taxon>
        <taxon>Poaceae</taxon>
        <taxon>BOP clade</taxon>
        <taxon>Oryzoideae</taxon>
        <taxon>Oryzeae</taxon>
        <taxon>Oryzinae</taxon>
        <taxon>Oryza</taxon>
        <taxon>Oryza sativa</taxon>
    </lineage>
</organism>
<reference evidence="3" key="1">
    <citation type="journal article" date="2005" name="Nature">
        <title>The map-based sequence of the rice genome.</title>
        <authorList>
            <consortium name="International rice genome sequencing project (IRGSP)"/>
            <person name="Matsumoto T."/>
            <person name="Wu J."/>
            <person name="Kanamori H."/>
            <person name="Katayose Y."/>
            <person name="Fujisawa M."/>
            <person name="Namiki N."/>
            <person name="Mizuno H."/>
            <person name="Yamamoto K."/>
            <person name="Antonio B.A."/>
            <person name="Baba T."/>
            <person name="Sakata K."/>
            <person name="Nagamura Y."/>
            <person name="Aoki H."/>
            <person name="Arikawa K."/>
            <person name="Arita K."/>
            <person name="Bito T."/>
            <person name="Chiden Y."/>
            <person name="Fujitsuka N."/>
            <person name="Fukunaka R."/>
            <person name="Hamada M."/>
            <person name="Harada C."/>
            <person name="Hayashi A."/>
            <person name="Hijishita S."/>
            <person name="Honda M."/>
            <person name="Hosokawa S."/>
            <person name="Ichikawa Y."/>
            <person name="Idonuma A."/>
            <person name="Iijima M."/>
            <person name="Ikeda M."/>
            <person name="Ikeno M."/>
            <person name="Ito K."/>
            <person name="Ito S."/>
            <person name="Ito T."/>
            <person name="Ito Y."/>
            <person name="Ito Y."/>
            <person name="Iwabuchi A."/>
            <person name="Kamiya K."/>
            <person name="Karasawa W."/>
            <person name="Kurita K."/>
            <person name="Katagiri S."/>
            <person name="Kikuta A."/>
            <person name="Kobayashi H."/>
            <person name="Kobayashi N."/>
            <person name="Machita K."/>
            <person name="Maehara T."/>
            <person name="Masukawa M."/>
            <person name="Mizubayashi T."/>
            <person name="Mukai Y."/>
            <person name="Nagasaki H."/>
            <person name="Nagata Y."/>
            <person name="Naito S."/>
            <person name="Nakashima M."/>
            <person name="Nakama Y."/>
            <person name="Nakamichi Y."/>
            <person name="Nakamura M."/>
            <person name="Meguro A."/>
            <person name="Negishi M."/>
            <person name="Ohta I."/>
            <person name="Ohta T."/>
            <person name="Okamoto M."/>
            <person name="Ono N."/>
            <person name="Saji S."/>
            <person name="Sakaguchi M."/>
            <person name="Sakai K."/>
            <person name="Shibata M."/>
            <person name="Shimokawa T."/>
            <person name="Song J."/>
            <person name="Takazaki Y."/>
            <person name="Terasawa K."/>
            <person name="Tsugane M."/>
            <person name="Tsuji K."/>
            <person name="Ueda S."/>
            <person name="Waki K."/>
            <person name="Yamagata H."/>
            <person name="Yamamoto M."/>
            <person name="Yamamoto S."/>
            <person name="Yamane H."/>
            <person name="Yoshiki S."/>
            <person name="Yoshihara R."/>
            <person name="Yukawa K."/>
            <person name="Zhong H."/>
            <person name="Yano M."/>
            <person name="Yuan Q."/>
            <person name="Ouyang S."/>
            <person name="Liu J."/>
            <person name="Jones K.M."/>
            <person name="Gansberger K."/>
            <person name="Moffat K."/>
            <person name="Hill J."/>
            <person name="Bera J."/>
            <person name="Fadrosh D."/>
            <person name="Jin S."/>
            <person name="Johri S."/>
            <person name="Kim M."/>
            <person name="Overton L."/>
            <person name="Reardon M."/>
            <person name="Tsitrin T."/>
            <person name="Vuong H."/>
            <person name="Weaver B."/>
            <person name="Ciecko A."/>
            <person name="Tallon L."/>
            <person name="Jackson J."/>
            <person name="Pai G."/>
            <person name="Aken S.V."/>
            <person name="Utterback T."/>
            <person name="Reidmuller S."/>
            <person name="Feldblyum T."/>
            <person name="Hsiao J."/>
            <person name="Zismann V."/>
            <person name="Iobst S."/>
            <person name="de Vazeille A.R."/>
            <person name="Buell C.R."/>
            <person name="Ying K."/>
            <person name="Li Y."/>
            <person name="Lu T."/>
            <person name="Huang Y."/>
            <person name="Zhao Q."/>
            <person name="Feng Q."/>
            <person name="Zhang L."/>
            <person name="Zhu J."/>
            <person name="Weng Q."/>
            <person name="Mu J."/>
            <person name="Lu Y."/>
            <person name="Fan D."/>
            <person name="Liu Y."/>
            <person name="Guan J."/>
            <person name="Zhang Y."/>
            <person name="Yu S."/>
            <person name="Liu X."/>
            <person name="Zhang Y."/>
            <person name="Hong G."/>
            <person name="Han B."/>
            <person name="Choisne N."/>
            <person name="Demange N."/>
            <person name="Orjeda G."/>
            <person name="Samain S."/>
            <person name="Cattolico L."/>
            <person name="Pelletier E."/>
            <person name="Couloux A."/>
            <person name="Segurens B."/>
            <person name="Wincker P."/>
            <person name="D'Hont A."/>
            <person name="Scarpelli C."/>
            <person name="Weissenbach J."/>
            <person name="Salanoubat M."/>
            <person name="Quetier F."/>
            <person name="Yu Y."/>
            <person name="Kim H.R."/>
            <person name="Rambo T."/>
            <person name="Currie J."/>
            <person name="Collura K."/>
            <person name="Luo M."/>
            <person name="Yang T."/>
            <person name="Ammiraju J.S.S."/>
            <person name="Engler F."/>
            <person name="Soderlund C."/>
            <person name="Wing R.A."/>
            <person name="Palmer L.E."/>
            <person name="de la Bastide M."/>
            <person name="Spiegel L."/>
            <person name="Nascimento L."/>
            <person name="Zutavern T."/>
            <person name="O'Shaughnessy A."/>
            <person name="Dike S."/>
            <person name="Dedhia N."/>
            <person name="Preston R."/>
            <person name="Balija V."/>
            <person name="McCombie W.R."/>
            <person name="Chow T."/>
            <person name="Chen H."/>
            <person name="Chung M."/>
            <person name="Chen C."/>
            <person name="Shaw J."/>
            <person name="Wu H."/>
            <person name="Hsiao K."/>
            <person name="Chao Y."/>
            <person name="Chu M."/>
            <person name="Cheng C."/>
            <person name="Hour A."/>
            <person name="Lee P."/>
            <person name="Lin S."/>
            <person name="Lin Y."/>
            <person name="Liou J."/>
            <person name="Liu S."/>
            <person name="Hsing Y."/>
            <person name="Raghuvanshi S."/>
            <person name="Mohanty A."/>
            <person name="Bharti A.K."/>
            <person name="Gaur A."/>
            <person name="Gupta V."/>
            <person name="Kumar D."/>
            <person name="Ravi V."/>
            <person name="Vij S."/>
            <person name="Kapur A."/>
            <person name="Khurana P."/>
            <person name="Khurana P."/>
            <person name="Khurana J.P."/>
            <person name="Tyagi A.K."/>
            <person name="Gaikwad K."/>
            <person name="Singh A."/>
            <person name="Dalal V."/>
            <person name="Srivastava S."/>
            <person name="Dixit A."/>
            <person name="Pal A.K."/>
            <person name="Ghazi I.A."/>
            <person name="Yadav M."/>
            <person name="Pandit A."/>
            <person name="Bhargava A."/>
            <person name="Sureshbabu K."/>
            <person name="Batra K."/>
            <person name="Sharma T.R."/>
            <person name="Mohapatra T."/>
            <person name="Singh N.K."/>
            <person name="Messing J."/>
            <person name="Nelson A.B."/>
            <person name="Fuks G."/>
            <person name="Kavchok S."/>
            <person name="Keizer G."/>
            <person name="Linton E."/>
            <person name="Llaca V."/>
            <person name="Song R."/>
            <person name="Tanyolac B."/>
            <person name="Young S."/>
            <person name="Ho-Il K."/>
            <person name="Hahn J.H."/>
            <person name="Sangsakoo G."/>
            <person name="Vanavichit A."/>
            <person name="de Mattos Luiz.A.T."/>
            <person name="Zimmer P.D."/>
            <person name="Malone G."/>
            <person name="Dellagostin O."/>
            <person name="de Oliveira A.C."/>
            <person name="Bevan M."/>
            <person name="Bancroft I."/>
            <person name="Minx P."/>
            <person name="Cordum H."/>
            <person name="Wilson R."/>
            <person name="Cheng Z."/>
            <person name="Jin W."/>
            <person name="Jiang J."/>
            <person name="Leong S.A."/>
            <person name="Iwama H."/>
            <person name="Gojobori T."/>
            <person name="Itoh T."/>
            <person name="Niimura Y."/>
            <person name="Fujii Y."/>
            <person name="Habara T."/>
            <person name="Sakai H."/>
            <person name="Sato Y."/>
            <person name="Wilson G."/>
            <person name="Kumar K."/>
            <person name="McCouch S."/>
            <person name="Juretic N."/>
            <person name="Hoen D."/>
            <person name="Wright S."/>
            <person name="Bruskiewich R."/>
            <person name="Bureau T."/>
            <person name="Miyao A."/>
            <person name="Hirochika H."/>
            <person name="Nishikawa T."/>
            <person name="Kadowaki K."/>
            <person name="Sugiura M."/>
            <person name="Burr B."/>
            <person name="Sasaki T."/>
        </authorList>
    </citation>
    <scope>NUCLEOTIDE SEQUENCE [LARGE SCALE GENOMIC DNA]</scope>
    <source>
        <strain evidence="3">cv. Nipponbare</strain>
    </source>
</reference>
<protein>
    <submittedName>
        <fullName evidence="2">Os03g0787150 protein</fullName>
    </submittedName>
</protein>
<feature type="region of interest" description="Disordered" evidence="1">
    <location>
        <begin position="21"/>
        <end position="57"/>
    </location>
</feature>
<feature type="region of interest" description="Disordered" evidence="1">
    <location>
        <begin position="76"/>
        <end position="121"/>
    </location>
</feature>
<evidence type="ECO:0000313" key="2">
    <source>
        <dbReference type="EMBL" id="BAS86740.1"/>
    </source>
</evidence>